<evidence type="ECO:0000313" key="8">
    <source>
        <dbReference type="Proteomes" id="UP000231990"/>
    </source>
</evidence>
<comment type="caution">
    <text evidence="6">The sequence shown here is derived from an EMBL/GenBank/DDBJ whole genome shotgun (WGS) entry which is preliminary data.</text>
</comment>
<dbReference type="PANTHER" id="PTHR31005:SF8">
    <property type="entry name" value="DUF4139 DOMAIN-CONTAINING PROTEIN"/>
    <property type="match status" value="1"/>
</dbReference>
<accession>A0A2M9ZT49</accession>
<dbReference type="NCBIfam" id="TIGR02231">
    <property type="entry name" value="mucoidy inhibitor MuiA family protein"/>
    <property type="match status" value="1"/>
</dbReference>
<evidence type="ECO:0000259" key="4">
    <source>
        <dbReference type="Pfam" id="PF13600"/>
    </source>
</evidence>
<dbReference type="Pfam" id="PF13600">
    <property type="entry name" value="DUF4140"/>
    <property type="match status" value="1"/>
</dbReference>
<sequence>MISLGASSLLAKEEKLGIKEVTVHQGTAQVLRVGKIELEPGINKVEISNLPVSLLEESLTAGTNTVNTEVSGTRTWKEEGTASSNPEVAKLQRRVHSLEKELEVLQAKENDLKSEKEVLAEFRRKVSETVGRNLLYGRVEPDGKIWATYLRRNREENVSLLASWEKIETARLKIQAELEEAQKQLRVLLSQAEKSKRITWIQVINTSKDSKVAELRISYLVPNAIWKPSYTLSTNQNFEKAQFEYIAEITQETGEDWNDVTILLSTTRPDLSQRRNRLTPLKLYDEEVRNKTEILENQAQSVGAIQTGKESEEKVRPDESSGASERGSGFLYRMPKLVTLPSQKESRKFEMLSFPIQLNIRTIASPRYKPFPLLEATFMNPGEFPLLPGSVSLFRPSGMVGTTRIPYTSPKDSVNLSLGTEGSLRLSYRTETNNTKEGIISTQKVLEKRIYLSIENFGKESKKVLIRDQIPISELASVKVEMDSEKTTPGFREYRQNSGIYEWNMEIPPSDKKEIRVEYRVLYPKDQNLYLP</sequence>
<feature type="coiled-coil region" evidence="1">
    <location>
        <begin position="164"/>
        <end position="198"/>
    </location>
</feature>
<evidence type="ECO:0000313" key="7">
    <source>
        <dbReference type="Proteomes" id="UP000231962"/>
    </source>
</evidence>
<protein>
    <recommendedName>
        <fullName evidence="9">Mucoidy inhibitor MuiA family protein</fullName>
    </recommendedName>
</protein>
<evidence type="ECO:0000313" key="6">
    <source>
        <dbReference type="EMBL" id="PJZ75184.1"/>
    </source>
</evidence>
<keyword evidence="1" id="KW-0175">Coiled coil</keyword>
<evidence type="ECO:0000256" key="1">
    <source>
        <dbReference type="SAM" id="Coils"/>
    </source>
</evidence>
<keyword evidence="7" id="KW-1185">Reference proteome</keyword>
<dbReference type="EMBL" id="NPDY01000001">
    <property type="protein sequence ID" value="PJZ71568.1"/>
    <property type="molecule type" value="Genomic_DNA"/>
</dbReference>
<evidence type="ECO:0000256" key="2">
    <source>
        <dbReference type="SAM" id="MobiDB-lite"/>
    </source>
</evidence>
<evidence type="ECO:0008006" key="9">
    <source>
        <dbReference type="Google" id="ProtNLM"/>
    </source>
</evidence>
<dbReference type="EMBL" id="NPDZ01000001">
    <property type="protein sequence ID" value="PJZ75184.1"/>
    <property type="molecule type" value="Genomic_DNA"/>
</dbReference>
<feature type="region of interest" description="Disordered" evidence="2">
    <location>
        <begin position="299"/>
        <end position="327"/>
    </location>
</feature>
<evidence type="ECO:0000313" key="5">
    <source>
        <dbReference type="EMBL" id="PJZ71568.1"/>
    </source>
</evidence>
<dbReference type="OrthoDB" id="5379222at2"/>
<dbReference type="PANTHER" id="PTHR31005">
    <property type="entry name" value="DUF4139 DOMAIN-CONTAINING PROTEIN"/>
    <property type="match status" value="1"/>
</dbReference>
<feature type="coiled-coil region" evidence="1">
    <location>
        <begin position="88"/>
        <end position="125"/>
    </location>
</feature>
<reference evidence="7 8" key="1">
    <citation type="submission" date="2017-07" db="EMBL/GenBank/DDBJ databases">
        <title>Leptospira spp. isolated from tropical soils.</title>
        <authorList>
            <person name="Thibeaux R."/>
            <person name="Iraola G."/>
            <person name="Ferres I."/>
            <person name="Bierque E."/>
            <person name="Girault D."/>
            <person name="Soupe-Gilbert M.-E."/>
            <person name="Picardeau M."/>
            <person name="Goarant C."/>
        </authorList>
    </citation>
    <scope>NUCLEOTIDE SEQUENCE [LARGE SCALE GENOMIC DNA]</scope>
    <source>
        <strain evidence="6 8">FH1-B-B1</strain>
        <strain evidence="5 7">FH1-B-C1</strain>
    </source>
</reference>
<organism evidence="6 8">
    <name type="scientific">Leptospira perolatii</name>
    <dbReference type="NCBI Taxonomy" id="2023191"/>
    <lineage>
        <taxon>Bacteria</taxon>
        <taxon>Pseudomonadati</taxon>
        <taxon>Spirochaetota</taxon>
        <taxon>Spirochaetia</taxon>
        <taxon>Leptospirales</taxon>
        <taxon>Leptospiraceae</taxon>
        <taxon>Leptospira</taxon>
    </lineage>
</organism>
<gene>
    <name evidence="5" type="ORF">CH360_01260</name>
    <name evidence="6" type="ORF">CH373_01260</name>
</gene>
<proteinExistence type="predicted"/>
<dbReference type="InterPro" id="IPR025554">
    <property type="entry name" value="DUF4140"/>
</dbReference>
<dbReference type="InterPro" id="IPR037291">
    <property type="entry name" value="DUF4139"/>
</dbReference>
<dbReference type="Proteomes" id="UP000231990">
    <property type="component" value="Unassembled WGS sequence"/>
</dbReference>
<dbReference type="Pfam" id="PF13598">
    <property type="entry name" value="DUF4139"/>
    <property type="match status" value="1"/>
</dbReference>
<evidence type="ECO:0000259" key="3">
    <source>
        <dbReference type="Pfam" id="PF13598"/>
    </source>
</evidence>
<dbReference type="InterPro" id="IPR011935">
    <property type="entry name" value="CHP02231"/>
</dbReference>
<feature type="domain" description="DUF4140" evidence="4">
    <location>
        <begin position="21"/>
        <end position="119"/>
    </location>
</feature>
<dbReference type="Proteomes" id="UP000231962">
    <property type="component" value="Unassembled WGS sequence"/>
</dbReference>
<feature type="compositionally biased region" description="Basic and acidic residues" evidence="2">
    <location>
        <begin position="309"/>
        <end position="319"/>
    </location>
</feature>
<feature type="domain" description="DUF4139" evidence="3">
    <location>
        <begin position="215"/>
        <end position="525"/>
    </location>
</feature>
<dbReference type="AlphaFoldDB" id="A0A2M9ZT49"/>
<name>A0A2M9ZT49_9LEPT</name>